<dbReference type="InterPro" id="IPR043502">
    <property type="entry name" value="DNA/RNA_pol_sf"/>
</dbReference>
<reference evidence="2 3" key="1">
    <citation type="journal article" date="2016" name="BMC Genomics">
        <title>Comparative genomic and transcriptomic analyses of the Fuzhuan brick tea-fermentation fungus Aspergillus cristatus.</title>
        <authorList>
            <person name="Ge Y."/>
            <person name="Wang Y."/>
            <person name="Liu Y."/>
            <person name="Tan Y."/>
            <person name="Ren X."/>
            <person name="Zhang X."/>
            <person name="Hyde K.D."/>
            <person name="Liu Y."/>
            <person name="Liu Z."/>
        </authorList>
    </citation>
    <scope>NUCLEOTIDE SEQUENCE [LARGE SCALE GENOMIC DNA]</scope>
    <source>
        <strain evidence="2 3">GZAAS20.1005</strain>
    </source>
</reference>
<dbReference type="PROSITE" id="PS50878">
    <property type="entry name" value="RT_POL"/>
    <property type="match status" value="1"/>
</dbReference>
<evidence type="ECO:0000259" key="1">
    <source>
        <dbReference type="PROSITE" id="PS50878"/>
    </source>
</evidence>
<dbReference type="SUPFAM" id="SSF56672">
    <property type="entry name" value="DNA/RNA polymerases"/>
    <property type="match status" value="1"/>
</dbReference>
<sequence>MDRINPDKYRRFADTVFSDVSASVLPKLRPGIDAEIRLKEGEKFWTSNLYDMSEEQLEVLKALLDSELQKGYIQESRSPVSSPVFFVTDPSSQSRGKGQLRLVVDYRRLNSKIVLDEFPIPLSREILGRLGKAAIFTKFDVRSGFANIRVKEGNEWLTAFKPPFGLFEYKVMPMGLATGPAIFQRFID</sequence>
<dbReference type="STRING" id="573508.A0A1E3BQ46"/>
<dbReference type="OrthoDB" id="4488294at2759"/>
<proteinExistence type="predicted"/>
<organism evidence="2 3">
    <name type="scientific">Aspergillus cristatus</name>
    <name type="common">Chinese Fuzhuan brick tea-fermentation fungus</name>
    <name type="synonym">Eurotium cristatum</name>
    <dbReference type="NCBI Taxonomy" id="573508"/>
    <lineage>
        <taxon>Eukaryota</taxon>
        <taxon>Fungi</taxon>
        <taxon>Dikarya</taxon>
        <taxon>Ascomycota</taxon>
        <taxon>Pezizomycotina</taxon>
        <taxon>Eurotiomycetes</taxon>
        <taxon>Eurotiomycetidae</taxon>
        <taxon>Eurotiales</taxon>
        <taxon>Aspergillaceae</taxon>
        <taxon>Aspergillus</taxon>
        <taxon>Aspergillus subgen. Aspergillus</taxon>
    </lineage>
</organism>
<dbReference type="AlphaFoldDB" id="A0A1E3BQ46"/>
<dbReference type="CDD" id="cd01647">
    <property type="entry name" value="RT_LTR"/>
    <property type="match status" value="1"/>
</dbReference>
<dbReference type="PANTHER" id="PTHR24559:SF444">
    <property type="entry name" value="REVERSE TRANSCRIPTASE DOMAIN-CONTAINING PROTEIN"/>
    <property type="match status" value="1"/>
</dbReference>
<evidence type="ECO:0000313" key="3">
    <source>
        <dbReference type="Proteomes" id="UP000094569"/>
    </source>
</evidence>
<accession>A0A1E3BQ46</accession>
<name>A0A1E3BQ46_ASPCR</name>
<dbReference type="InterPro" id="IPR000477">
    <property type="entry name" value="RT_dom"/>
</dbReference>
<protein>
    <recommendedName>
        <fullName evidence="1">Reverse transcriptase domain-containing protein</fullName>
    </recommendedName>
</protein>
<dbReference type="Pfam" id="PF00078">
    <property type="entry name" value="RVT_1"/>
    <property type="match status" value="1"/>
</dbReference>
<dbReference type="VEuPathDB" id="FungiDB:SI65_00658"/>
<evidence type="ECO:0000313" key="2">
    <source>
        <dbReference type="EMBL" id="ODM23069.1"/>
    </source>
</evidence>
<dbReference type="Proteomes" id="UP000094569">
    <property type="component" value="Unassembled WGS sequence"/>
</dbReference>
<gene>
    <name evidence="2" type="ORF">SI65_00658</name>
</gene>
<comment type="caution">
    <text evidence="2">The sequence shown here is derived from an EMBL/GenBank/DDBJ whole genome shotgun (WGS) entry which is preliminary data.</text>
</comment>
<dbReference type="PANTHER" id="PTHR24559">
    <property type="entry name" value="TRANSPOSON TY3-I GAG-POL POLYPROTEIN"/>
    <property type="match status" value="1"/>
</dbReference>
<dbReference type="InterPro" id="IPR053134">
    <property type="entry name" value="RNA-dir_DNA_polymerase"/>
</dbReference>
<dbReference type="EMBL" id="JXNT01000001">
    <property type="protein sequence ID" value="ODM23069.1"/>
    <property type="molecule type" value="Genomic_DNA"/>
</dbReference>
<dbReference type="Gene3D" id="3.10.10.10">
    <property type="entry name" value="HIV Type 1 Reverse Transcriptase, subunit A, domain 1"/>
    <property type="match status" value="1"/>
</dbReference>
<keyword evidence="3" id="KW-1185">Reference proteome</keyword>
<feature type="domain" description="Reverse transcriptase" evidence="1">
    <location>
        <begin position="68"/>
        <end position="188"/>
    </location>
</feature>